<comment type="subcellular location">
    <subcellularLocation>
        <location evidence="2">Membrane</location>
        <topology evidence="2">Single-pass type II membrane protein</topology>
    </subcellularLocation>
</comment>
<dbReference type="KEGG" id="aali:118464262"/>
<accession>A0A182FTV2</accession>
<protein>
    <recommendedName>
        <fullName evidence="18">Glycoprotein-N-acetylgalactosamine 3-beta-galactosyltransferase 1</fullName>
        <ecNumber evidence="6">2.4.1.122</ecNumber>
    </recommendedName>
    <alternativeName>
        <fullName evidence="20">Core 1 O-glycan T-synthase</fullName>
    </alternativeName>
    <alternativeName>
        <fullName evidence="21">Core 1 UDP-galactose:N-acetylgalactosamine-alpha-R beta 1,3-galactosyltransferase 1</fullName>
    </alternativeName>
    <alternativeName>
        <fullName evidence="19">Core 1 beta1,3-galactosyltransferase 1</fullName>
    </alternativeName>
</protein>
<evidence type="ECO:0000256" key="11">
    <source>
        <dbReference type="ARBA" id="ARBA00022741"/>
    </source>
</evidence>
<evidence type="ECO:0000256" key="12">
    <source>
        <dbReference type="ARBA" id="ARBA00022968"/>
    </source>
</evidence>
<dbReference type="Pfam" id="PF02434">
    <property type="entry name" value="Fringe"/>
    <property type="match status" value="1"/>
</dbReference>
<feature type="compositionally biased region" description="Polar residues" evidence="23">
    <location>
        <begin position="354"/>
        <end position="363"/>
    </location>
</feature>
<evidence type="ECO:0000256" key="5">
    <source>
        <dbReference type="ARBA" id="ARBA00011748"/>
    </source>
</evidence>
<comment type="pathway">
    <text evidence="3">Protein modification; protein glycosylation.</text>
</comment>
<evidence type="ECO:0000313" key="27">
    <source>
        <dbReference type="Proteomes" id="UP000069272"/>
    </source>
</evidence>
<organism evidence="26 27">
    <name type="scientific">Anopheles albimanus</name>
    <name type="common">New world malaria mosquito</name>
    <dbReference type="NCBI Taxonomy" id="7167"/>
    <lineage>
        <taxon>Eukaryota</taxon>
        <taxon>Metazoa</taxon>
        <taxon>Ecdysozoa</taxon>
        <taxon>Arthropoda</taxon>
        <taxon>Hexapoda</taxon>
        <taxon>Insecta</taxon>
        <taxon>Pterygota</taxon>
        <taxon>Neoptera</taxon>
        <taxon>Endopterygota</taxon>
        <taxon>Diptera</taxon>
        <taxon>Nematocera</taxon>
        <taxon>Culicoidea</taxon>
        <taxon>Culicidae</taxon>
        <taxon>Anophelinae</taxon>
        <taxon>Anopheles</taxon>
    </lineage>
</organism>
<evidence type="ECO:0000256" key="7">
    <source>
        <dbReference type="ARBA" id="ARBA00022676"/>
    </source>
</evidence>
<evidence type="ECO:0000256" key="15">
    <source>
        <dbReference type="ARBA" id="ARBA00023157"/>
    </source>
</evidence>
<keyword evidence="15" id="KW-1015">Disulfide bond</keyword>
<evidence type="ECO:0000256" key="13">
    <source>
        <dbReference type="ARBA" id="ARBA00022989"/>
    </source>
</evidence>
<keyword evidence="27" id="KW-1185">Reference proteome</keyword>
<dbReference type="InterPro" id="IPR026050">
    <property type="entry name" value="C1GALT1/C1GALT1_chp1"/>
</dbReference>
<evidence type="ECO:0000256" key="22">
    <source>
        <dbReference type="ARBA" id="ARBA00059245"/>
    </source>
</evidence>
<feature type="region of interest" description="Disordered" evidence="23">
    <location>
        <begin position="345"/>
        <end position="369"/>
    </location>
</feature>
<dbReference type="RefSeq" id="XP_035787400.1">
    <property type="nucleotide sequence ID" value="XM_035931507.1"/>
</dbReference>
<keyword evidence="13 24" id="KW-1133">Transmembrane helix</keyword>
<feature type="transmembrane region" description="Helical" evidence="24">
    <location>
        <begin position="20"/>
        <end position="41"/>
    </location>
</feature>
<keyword evidence="10" id="KW-0479">Metal-binding</keyword>
<proteinExistence type="inferred from homology"/>
<dbReference type="PANTHER" id="PTHR23033:SF14">
    <property type="entry name" value="GLYCOPROTEIN-N-ACETYLGALACTOSAMINE 3-BETA-GALACTOSYLTRANSFERASE 1-RELATED"/>
    <property type="match status" value="1"/>
</dbReference>
<evidence type="ECO:0000256" key="9">
    <source>
        <dbReference type="ARBA" id="ARBA00022692"/>
    </source>
</evidence>
<dbReference type="VEuPathDB" id="VectorBase:AALB009986"/>
<keyword evidence="8" id="KW-0808">Transferase</keyword>
<keyword evidence="14 24" id="KW-0472">Membrane</keyword>
<evidence type="ECO:0000256" key="4">
    <source>
        <dbReference type="ARBA" id="ARBA00006462"/>
    </source>
</evidence>
<evidence type="ECO:0000256" key="21">
    <source>
        <dbReference type="ARBA" id="ARBA00043065"/>
    </source>
</evidence>
<keyword evidence="16" id="KW-0325">Glycoprotein</keyword>
<evidence type="ECO:0000256" key="24">
    <source>
        <dbReference type="SAM" id="Phobius"/>
    </source>
</evidence>
<dbReference type="GO" id="GO:0016263">
    <property type="term" value="F:glycoprotein-N-acetylgalactosamine 3-beta-galactosyltransferase activity"/>
    <property type="evidence" value="ECO:0007669"/>
    <property type="project" value="UniProtKB-EC"/>
</dbReference>
<evidence type="ECO:0000256" key="2">
    <source>
        <dbReference type="ARBA" id="ARBA00004606"/>
    </source>
</evidence>
<evidence type="ECO:0000259" key="25">
    <source>
        <dbReference type="Pfam" id="PF02434"/>
    </source>
</evidence>
<evidence type="ECO:0000256" key="18">
    <source>
        <dbReference type="ARBA" id="ARBA00040898"/>
    </source>
</evidence>
<dbReference type="GeneID" id="118464262"/>
<dbReference type="EC" id="2.4.1.122" evidence="6"/>
<reference evidence="26 27" key="1">
    <citation type="journal article" date="2017" name="G3 (Bethesda)">
        <title>The Physical Genome Mapping of Anopheles albimanus Corrected Scaffold Misassemblies and Identified Interarm Rearrangements in Genus Anopheles.</title>
        <authorList>
            <person name="Artemov G.N."/>
            <person name="Peery A.N."/>
            <person name="Jiang X."/>
            <person name="Tu Z."/>
            <person name="Stegniy V.N."/>
            <person name="Sharakhova M.V."/>
            <person name="Sharakhov I.V."/>
        </authorList>
    </citation>
    <scope>NUCLEOTIDE SEQUENCE [LARGE SCALE GENOMIC DNA]</scope>
    <source>
        <strain evidence="26 27">ALBI9_A</strain>
    </source>
</reference>
<keyword evidence="17" id="KW-0464">Manganese</keyword>
<dbReference type="EnsemblMetazoa" id="AALB009986-RA">
    <property type="protein sequence ID" value="AALB009986-PA"/>
    <property type="gene ID" value="AALB009986"/>
</dbReference>
<evidence type="ECO:0000256" key="14">
    <source>
        <dbReference type="ARBA" id="ARBA00023136"/>
    </source>
</evidence>
<comment type="subunit">
    <text evidence="5">Homodimer; disulfide-linked.</text>
</comment>
<name>A0A182FTV2_ANOAL</name>
<evidence type="ECO:0000256" key="3">
    <source>
        <dbReference type="ARBA" id="ARBA00004922"/>
    </source>
</evidence>
<keyword evidence="11" id="KW-0547">Nucleotide-binding</keyword>
<dbReference type="PANTHER" id="PTHR23033">
    <property type="entry name" value="BETA1,3-GALACTOSYLTRANSFERASE"/>
    <property type="match status" value="1"/>
</dbReference>
<evidence type="ECO:0000256" key="19">
    <source>
        <dbReference type="ARBA" id="ARBA00041226"/>
    </source>
</evidence>
<evidence type="ECO:0000256" key="17">
    <source>
        <dbReference type="ARBA" id="ARBA00023211"/>
    </source>
</evidence>
<dbReference type="VEuPathDB" id="VectorBase:AALB20_032853"/>
<evidence type="ECO:0000256" key="6">
    <source>
        <dbReference type="ARBA" id="ARBA00012557"/>
    </source>
</evidence>
<dbReference type="InterPro" id="IPR003378">
    <property type="entry name" value="Fringe-like_glycosylTrfase"/>
</dbReference>
<evidence type="ECO:0000256" key="8">
    <source>
        <dbReference type="ARBA" id="ARBA00022679"/>
    </source>
</evidence>
<dbReference type="OrthoDB" id="414175at2759"/>
<dbReference type="STRING" id="7167.A0A182FTV2"/>
<keyword evidence="9 24" id="KW-0812">Transmembrane</keyword>
<dbReference type="GO" id="GO:0016020">
    <property type="term" value="C:membrane"/>
    <property type="evidence" value="ECO:0007669"/>
    <property type="project" value="UniProtKB-SubCell"/>
</dbReference>
<dbReference type="Proteomes" id="UP000069272">
    <property type="component" value="Chromosome 3R"/>
</dbReference>
<evidence type="ECO:0000256" key="16">
    <source>
        <dbReference type="ARBA" id="ARBA00023180"/>
    </source>
</evidence>
<sequence length="369" mass="42606">MIKLLVKRSSMFSSRNWNFLIGIVCGWMLSLFLTNLGHLPYPPRTENQMVNLTESVRVLCWVMTTPENHQEKVVHLKATWGARCNKLLIMSSVADESIGSIALPVKEEGRQSLWNKTREAFRYIYHHHLAEYDWFLKADDDTYVVLENLRYFLHPFSPEMAIYFGSKFRYPEYVKQGYFSGGAGYVLSREAVRRFNEMALEDEEHCSVAYDTEDLEMGKCMEYVNVTAGDSRDELGRKRFLPMEPVFHLTSSVTEDPDFWYNQYSYYEPYYGKNCCSSLAISFHYVPGKHMHMMDYLIYDLHAWGSRYESPALPRAKTLEEALTIAGPYPISTMHPILRDTGSVASVASDDSSTNELMPSSSERSSEMN</sequence>
<dbReference type="AlphaFoldDB" id="A0A182FTV2"/>
<reference evidence="26" key="2">
    <citation type="submission" date="2022-08" db="UniProtKB">
        <authorList>
            <consortium name="EnsemblMetazoa"/>
        </authorList>
    </citation>
    <scope>IDENTIFICATION</scope>
    <source>
        <strain evidence="26">STECLA/ALBI9_A</strain>
    </source>
</reference>
<keyword evidence="12" id="KW-0735">Signal-anchor</keyword>
<feature type="domain" description="Fringe-like glycosyltransferase" evidence="25">
    <location>
        <begin position="57"/>
        <end position="224"/>
    </location>
</feature>
<evidence type="ECO:0000256" key="23">
    <source>
        <dbReference type="SAM" id="MobiDB-lite"/>
    </source>
</evidence>
<dbReference type="GO" id="GO:0000166">
    <property type="term" value="F:nucleotide binding"/>
    <property type="evidence" value="ECO:0007669"/>
    <property type="project" value="UniProtKB-KW"/>
</dbReference>
<dbReference type="Gene3D" id="3.90.550.50">
    <property type="match status" value="1"/>
</dbReference>
<evidence type="ECO:0000256" key="1">
    <source>
        <dbReference type="ARBA" id="ARBA00001936"/>
    </source>
</evidence>
<dbReference type="FunFam" id="3.90.550.50:FF:000017">
    <property type="entry name" value="Glycoprotein-N-acetylgalactosamine 3-beta-galactosyltransferase 1"/>
    <property type="match status" value="1"/>
</dbReference>
<comment type="similarity">
    <text evidence="4">Belongs to the glycosyltransferase 31 family. Beta3-Gal-T subfamily.</text>
</comment>
<comment type="function">
    <text evidence="22">Glycosyltransferase that generates the core 1 O-glycan Gal-beta1-3GalNAc-alpha1-Ser/Thr (T antigen), which is a precursor for many extended O-glycans in glycoproteins.</text>
</comment>
<dbReference type="GO" id="GO:0030145">
    <property type="term" value="F:manganese ion binding"/>
    <property type="evidence" value="ECO:0007669"/>
    <property type="project" value="UniProtKB-ARBA"/>
</dbReference>
<evidence type="ECO:0000313" key="26">
    <source>
        <dbReference type="EnsemblMetazoa" id="AALB009986-PA"/>
    </source>
</evidence>
<evidence type="ECO:0000256" key="20">
    <source>
        <dbReference type="ARBA" id="ARBA00042009"/>
    </source>
</evidence>
<comment type="cofactor">
    <cofactor evidence="1">
        <name>Mn(2+)</name>
        <dbReference type="ChEBI" id="CHEBI:29035"/>
    </cofactor>
</comment>
<keyword evidence="7" id="KW-0328">Glycosyltransferase</keyword>
<evidence type="ECO:0000256" key="10">
    <source>
        <dbReference type="ARBA" id="ARBA00022723"/>
    </source>
</evidence>